<evidence type="ECO:0000313" key="1">
    <source>
        <dbReference type="EMBL" id="RDX05784.1"/>
    </source>
</evidence>
<dbReference type="InterPro" id="IPR014060">
    <property type="entry name" value="PglZ"/>
</dbReference>
<proteinExistence type="predicted"/>
<sequence>MSGNTQIGRLLATRFAPFDGTPHSEGRVVFWHDEVGEFSEEVDSIVGPEAENEALRDVELVRLERNPFALKYRIMLAEPTTKFLVYVEGKLPANEDNWLLDLEIAYGPWFTADKLSMILNELFPREASAETRRDWLAIMQRCKPFFDDDDLVQALQQRLRAEDDAKTFQAKMIASLLGLPVGEHSLQAIWRELLTQYAKDSARGIETIEAMGLADYHWAGTRGIYRFDSGNQLNKPTVKDFVIWLFRLAWNGFSDAENSIDYYANVRRDFDTWRNNPKTTPVIQRLASEVFPDLSLDSTIATMSLAELEQHDVFSEVDEQIVELLYEALDNADVTDEDVQRIIAARRYGLWFTRFANDYDIIASASALRAMLRQCQPIVESITSPQSGFEAYTNSLYQVDGCYRRFIAAWKIGSPSRDRDIADSLEREYSRYQSELGVAWQRQVGKMDSWAIAGVSSQTEFYARNVKTVTDAHKKIAVIISDALRYEVAEEFCRKLNEQSRWTASMAAQLSTLPSYTQLGMAALLPHTDLSLNAKNHYYAVVDGKDASGTPARAAILAEVGGSAIEAEDLLNMKRDEYRNLVKSCNVLYVYHNTIDAIGDKEASESGTFEACSRAINELEAVVKRLSNANITNMIVTADHGFLYQNHDVSDAEWLSERPSGDAIWKESRRFVIGSNLVGKSAFTTFSAAQVGLRDMAGEGVTIQVPNAIHRLRIKGPGVRYVHGGASLPEIVVPIVHISKGRSASEDVRKVSFRIQQTTDRITTGQITVDFLQTEPVGGKVSERTVLAGLWGVSADGKGVLISNEVPIAFNSASKDSADRHVPATFLLAGDADQFNNTTVELRVSEQIPGSSQMRQLDVKAEYLLKRGLFTDDGFDF</sequence>
<reference evidence="1 2" key="1">
    <citation type="journal article" date="2017" name="Anaerobe">
        <title>Quantification, isolation and characterization of Bifidobacterium from the vaginal microbiomes of reproductive aged women.</title>
        <authorList>
            <person name="Freitas A.C."/>
            <person name="Hill J.E."/>
        </authorList>
    </citation>
    <scope>NUCLEOTIDE SEQUENCE [LARGE SCALE GENOMIC DNA]</scope>
    <source>
        <strain evidence="1 2">N6D05</strain>
    </source>
</reference>
<organism evidence="1 2">
    <name type="scientific">Bifidobacterium longum</name>
    <dbReference type="NCBI Taxonomy" id="216816"/>
    <lineage>
        <taxon>Bacteria</taxon>
        <taxon>Bacillati</taxon>
        <taxon>Actinomycetota</taxon>
        <taxon>Actinomycetes</taxon>
        <taxon>Bifidobacteriales</taxon>
        <taxon>Bifidobacteriaceae</taxon>
        <taxon>Bifidobacterium</taxon>
    </lineage>
</organism>
<protein>
    <submittedName>
        <fullName evidence="1">TIGR02687 family protein</fullName>
    </submittedName>
</protein>
<dbReference type="AlphaFoldDB" id="A0A3D8TXR6"/>
<dbReference type="EMBL" id="NJNR01000057">
    <property type="protein sequence ID" value="RDX05784.1"/>
    <property type="molecule type" value="Genomic_DNA"/>
</dbReference>
<dbReference type="Pfam" id="PF08665">
    <property type="entry name" value="PglZ"/>
    <property type="match status" value="1"/>
</dbReference>
<dbReference type="InterPro" id="IPR017850">
    <property type="entry name" value="Alkaline_phosphatase_core_sf"/>
</dbReference>
<comment type="caution">
    <text evidence="1">The sequence shown here is derived from an EMBL/GenBank/DDBJ whole genome shotgun (WGS) entry which is preliminary data.</text>
</comment>
<dbReference type="SUPFAM" id="SSF53649">
    <property type="entry name" value="Alkaline phosphatase-like"/>
    <property type="match status" value="1"/>
</dbReference>
<name>A0A3D8TXR6_BIFLN</name>
<dbReference type="NCBIfam" id="TIGR02687">
    <property type="entry name" value="BREX-1 system phosphatase PglZ type A"/>
    <property type="match status" value="1"/>
</dbReference>
<dbReference type="RefSeq" id="WP_115779049.1">
    <property type="nucleotide sequence ID" value="NZ_NJNR01000057.1"/>
</dbReference>
<dbReference type="Gene3D" id="3.40.720.10">
    <property type="entry name" value="Alkaline Phosphatase, subunit A"/>
    <property type="match status" value="1"/>
</dbReference>
<dbReference type="Proteomes" id="UP000257074">
    <property type="component" value="Unassembled WGS sequence"/>
</dbReference>
<gene>
    <name evidence="1" type="ORF">CE169_09115</name>
</gene>
<evidence type="ECO:0000313" key="2">
    <source>
        <dbReference type="Proteomes" id="UP000257074"/>
    </source>
</evidence>
<accession>A0A3D8TXR6</accession>